<dbReference type="EMBL" id="JACIEK010000009">
    <property type="protein sequence ID" value="MBB3999406.1"/>
    <property type="molecule type" value="Genomic_DNA"/>
</dbReference>
<organism evidence="2 3">
    <name type="scientific">Aureimonas pseudogalii</name>
    <dbReference type="NCBI Taxonomy" id="1744844"/>
    <lineage>
        <taxon>Bacteria</taxon>
        <taxon>Pseudomonadati</taxon>
        <taxon>Pseudomonadota</taxon>
        <taxon>Alphaproteobacteria</taxon>
        <taxon>Hyphomicrobiales</taxon>
        <taxon>Aurantimonadaceae</taxon>
        <taxon>Aureimonas</taxon>
    </lineage>
</organism>
<reference evidence="2 3" key="1">
    <citation type="submission" date="2020-08" db="EMBL/GenBank/DDBJ databases">
        <title>Genomic Encyclopedia of Type Strains, Phase IV (KMG-IV): sequencing the most valuable type-strain genomes for metagenomic binning, comparative biology and taxonomic classification.</title>
        <authorList>
            <person name="Goeker M."/>
        </authorList>
    </citation>
    <scope>NUCLEOTIDE SEQUENCE [LARGE SCALE GENOMIC DNA]</scope>
    <source>
        <strain evidence="2 3">DSM 102238</strain>
    </source>
</reference>
<gene>
    <name evidence="2" type="ORF">GGR04_003275</name>
</gene>
<dbReference type="AlphaFoldDB" id="A0A7W6H6F5"/>
<accession>A0A7W6H6F5</accession>
<sequence length="55" mass="5977">MTTSSDNLTDTATRWSRDTDELFGSSRTSIAAKTSTRIFLPRQSPSSPTADRPSA</sequence>
<name>A0A7W6H6F5_9HYPH</name>
<dbReference type="RefSeq" id="WP_183200940.1">
    <property type="nucleotide sequence ID" value="NZ_JACIEK010000009.1"/>
</dbReference>
<comment type="caution">
    <text evidence="2">The sequence shown here is derived from an EMBL/GenBank/DDBJ whole genome shotgun (WGS) entry which is preliminary data.</text>
</comment>
<feature type="compositionally biased region" description="Polar residues" evidence="1">
    <location>
        <begin position="25"/>
        <end position="49"/>
    </location>
</feature>
<protein>
    <submittedName>
        <fullName evidence="2">Uncharacterized protein</fullName>
    </submittedName>
</protein>
<feature type="region of interest" description="Disordered" evidence="1">
    <location>
        <begin position="1"/>
        <end position="55"/>
    </location>
</feature>
<evidence type="ECO:0000256" key="1">
    <source>
        <dbReference type="SAM" id="MobiDB-lite"/>
    </source>
</evidence>
<keyword evidence="3" id="KW-1185">Reference proteome</keyword>
<feature type="compositionally biased region" description="Polar residues" evidence="1">
    <location>
        <begin position="1"/>
        <end position="14"/>
    </location>
</feature>
<proteinExistence type="predicted"/>
<evidence type="ECO:0000313" key="3">
    <source>
        <dbReference type="Proteomes" id="UP000542776"/>
    </source>
</evidence>
<evidence type="ECO:0000313" key="2">
    <source>
        <dbReference type="EMBL" id="MBB3999406.1"/>
    </source>
</evidence>
<dbReference type="Proteomes" id="UP000542776">
    <property type="component" value="Unassembled WGS sequence"/>
</dbReference>